<accession>A0A162K8U1</accession>
<comment type="catalytic activity">
    <reaction evidence="10 12">
        <text>a beta-D-Man-(1-&gt;4)-beta-D-GlcNAc-(1-&gt;4)-alpha-D-GlcNAc-diphospho-di-trans,poly-cis-dolichol + GDP-alpha-D-mannose = an alpha-D-Man-(1-&gt;3)-beta-D-Man-(1-&gt;4)-beta-D-GlcNAc-(1-&gt;4)-alpha-D-GlcNAc-diphospho-di-trans,poly-cis-dolichol + GDP + H(+)</text>
        <dbReference type="Rhea" id="RHEA:29515"/>
        <dbReference type="Rhea" id="RHEA-COMP:19511"/>
        <dbReference type="Rhea" id="RHEA-COMP:19513"/>
        <dbReference type="ChEBI" id="CHEBI:15378"/>
        <dbReference type="ChEBI" id="CHEBI:57527"/>
        <dbReference type="ChEBI" id="CHEBI:58189"/>
        <dbReference type="ChEBI" id="CHEBI:58472"/>
        <dbReference type="ChEBI" id="CHEBI:132510"/>
        <dbReference type="EC" id="2.4.1.132"/>
    </reaction>
    <physiologicalReaction direction="left-to-right" evidence="10 12">
        <dbReference type="Rhea" id="RHEA:29516"/>
    </physiologicalReaction>
</comment>
<evidence type="ECO:0000256" key="10">
    <source>
        <dbReference type="ARBA" id="ARBA00045103"/>
    </source>
</evidence>
<evidence type="ECO:0000259" key="14">
    <source>
        <dbReference type="Pfam" id="PF00534"/>
    </source>
</evidence>
<name>A0A162K8U1_CORDF</name>
<proteinExistence type="inferred from homology"/>
<evidence type="ECO:0000259" key="15">
    <source>
        <dbReference type="Pfam" id="PF13439"/>
    </source>
</evidence>
<dbReference type="STRING" id="1081108.A0A162K8U1"/>
<dbReference type="Proteomes" id="UP000076881">
    <property type="component" value="Unassembled WGS sequence"/>
</dbReference>
<keyword evidence="8 12" id="KW-1133">Transmembrane helix</keyword>
<dbReference type="SUPFAM" id="SSF53756">
    <property type="entry name" value="UDP-Glycosyltransferase/glycogen phosphorylase"/>
    <property type="match status" value="1"/>
</dbReference>
<dbReference type="Pfam" id="PF00534">
    <property type="entry name" value="Glycos_transf_1"/>
    <property type="match status" value="1"/>
</dbReference>
<dbReference type="GO" id="GO:0004378">
    <property type="term" value="F:GDP-Man:Man(1)GlcNAc(2)-PP-Dol alpha-1,3-mannosyltransferase activity"/>
    <property type="evidence" value="ECO:0007669"/>
    <property type="project" value="UniProtKB-UniRule"/>
</dbReference>
<dbReference type="InterPro" id="IPR001296">
    <property type="entry name" value="Glyco_trans_1"/>
</dbReference>
<dbReference type="InterPro" id="IPR027054">
    <property type="entry name" value="ALG2"/>
</dbReference>
<evidence type="ECO:0000256" key="3">
    <source>
        <dbReference type="ARBA" id="ARBA00004922"/>
    </source>
</evidence>
<feature type="domain" description="Glycosyl transferase family 1" evidence="14">
    <location>
        <begin position="381"/>
        <end position="476"/>
    </location>
</feature>
<keyword evidence="4 12" id="KW-0328">Glycosyltransferase</keyword>
<feature type="compositionally biased region" description="Low complexity" evidence="13">
    <location>
        <begin position="7"/>
        <end position="25"/>
    </location>
</feature>
<comment type="similarity">
    <text evidence="12">Belongs to the glycosyltransferase group 1 family.</text>
</comment>
<evidence type="ECO:0000256" key="6">
    <source>
        <dbReference type="ARBA" id="ARBA00022692"/>
    </source>
</evidence>
<evidence type="ECO:0000256" key="4">
    <source>
        <dbReference type="ARBA" id="ARBA00022676"/>
    </source>
</evidence>
<evidence type="ECO:0000256" key="11">
    <source>
        <dbReference type="ARBA" id="ARBA00045104"/>
    </source>
</evidence>
<feature type="compositionally biased region" description="Basic and acidic residues" evidence="13">
    <location>
        <begin position="31"/>
        <end position="41"/>
    </location>
</feature>
<dbReference type="EC" id="2.4.1.257" evidence="12"/>
<evidence type="ECO:0000256" key="1">
    <source>
        <dbReference type="ARBA" id="ARBA00003142"/>
    </source>
</evidence>
<comment type="catalytic activity">
    <reaction evidence="11 12">
        <text>an alpha-D-Man-(1-&gt;3)-beta-D-Man-(1-&gt;4)-beta-D-GlcNAc-(1-&gt;4)-alpha-D-GlcNAc-diphospho-di-trans,poly-cis-dolichol + GDP-alpha-D-mannose = an alpha-D-Man-(1-&gt;3)-[alpha-D-Man-(1-&gt;6)]-beta-D-Man-(1-&gt;4)-beta-D-GlcNAc-(1-&gt;4)-alpha-D-GlcNAc-diphospho-di-trans,poly-cis-dolichol + GDP + H(+)</text>
        <dbReference type="Rhea" id="RHEA:29519"/>
        <dbReference type="Rhea" id="RHEA-COMP:19513"/>
        <dbReference type="Rhea" id="RHEA-COMP:19515"/>
        <dbReference type="ChEBI" id="CHEBI:15378"/>
        <dbReference type="ChEBI" id="CHEBI:57527"/>
        <dbReference type="ChEBI" id="CHEBI:58189"/>
        <dbReference type="ChEBI" id="CHEBI:132510"/>
        <dbReference type="ChEBI" id="CHEBI:132511"/>
        <dbReference type="EC" id="2.4.1.257"/>
    </reaction>
    <physiologicalReaction direction="left-to-right" evidence="11 12">
        <dbReference type="Rhea" id="RHEA:29520"/>
    </physiologicalReaction>
</comment>
<dbReference type="GO" id="GO:0005789">
    <property type="term" value="C:endoplasmic reticulum membrane"/>
    <property type="evidence" value="ECO:0007669"/>
    <property type="project" value="UniProtKB-SubCell"/>
</dbReference>
<evidence type="ECO:0000256" key="8">
    <source>
        <dbReference type="ARBA" id="ARBA00022989"/>
    </source>
</evidence>
<dbReference type="OrthoDB" id="4866295at2759"/>
<dbReference type="PANTHER" id="PTHR45918">
    <property type="entry name" value="ALPHA-1,3/1,6-MANNOSYLTRANSFERASE ALG2"/>
    <property type="match status" value="1"/>
</dbReference>
<keyword evidence="17" id="KW-1185">Reference proteome</keyword>
<comment type="subcellular location">
    <subcellularLocation>
        <location evidence="2 12">Endoplasmic reticulum membrane</location>
    </subcellularLocation>
</comment>
<sequence length="558" mass="62021">MEEDQTPQRQQQQPRRAANPFAQQQPKRKMGPMERAARKSLREDYARRQAENAERLLREPLPKYVPKPVSGCHVFFHPDLGIGGAERLVVDAAVGLQEKGAKVVVYTNHCDPNHCFDECRNGTLDVRVKGSWLVPRSFFGRFTILCAILRQVHLMLHIWITGELEDLSPSIFIVDQLSAGLPWLRLLVSPKTGIVFYCHFPDLLLVQGRHASLLKRLYRIPFDRLEEWSMSFADAVALNSNFTKSVVQLTWPELLEKTTARVIYPCVDTAAKEDELLVGAGDAAPPPLFPSGDVRVLLSINRFERKKDIGLAIRAFASIPDDERRGVRLVLAGGYDRRVAENVEYHRELQSLANEFDLAHDTIDAADNPTARRPADTAAPVLFLLSVPADLKTALLRAATLLVYTPSNEHFGIVPLEAMLARVPVLAANTGGPTETVVEGETGWLRDPYEPLAWSAVMRRALALPAAEAARMGDEGSRRVKDTFGRDHMATTLMNVVREIVVARRNSDADNTMIIVVVGTVFSLSLAAMSLGIALWMMHDMKKNAALREGAAGVGRMF</sequence>
<evidence type="ECO:0000313" key="16">
    <source>
        <dbReference type="EMBL" id="OAA78603.1"/>
    </source>
</evidence>
<gene>
    <name evidence="16" type="ORF">LEL_05426</name>
</gene>
<evidence type="ECO:0000256" key="2">
    <source>
        <dbReference type="ARBA" id="ARBA00004586"/>
    </source>
</evidence>
<keyword evidence="7 12" id="KW-0256">Endoplasmic reticulum</keyword>
<evidence type="ECO:0000256" key="13">
    <source>
        <dbReference type="SAM" id="MobiDB-lite"/>
    </source>
</evidence>
<keyword evidence="6 12" id="KW-0812">Transmembrane</keyword>
<feature type="region of interest" description="Disordered" evidence="13">
    <location>
        <begin position="1"/>
        <end position="41"/>
    </location>
</feature>
<evidence type="ECO:0000256" key="5">
    <source>
        <dbReference type="ARBA" id="ARBA00022679"/>
    </source>
</evidence>
<feature type="transmembrane region" description="Helical" evidence="12">
    <location>
        <begin position="513"/>
        <end position="538"/>
    </location>
</feature>
<protein>
    <recommendedName>
        <fullName evidence="12">Alpha-1,3/1,6-mannosyltransferase ALG2</fullName>
        <ecNumber evidence="12">2.4.1.132</ecNumber>
        <ecNumber evidence="12">2.4.1.257</ecNumber>
    </recommendedName>
    <alternativeName>
        <fullName evidence="12">GDP-Man:Man(1)GlcNAc(2)-PP-Dol alpha-1,3-mannosyltransferase</fullName>
    </alternativeName>
</protein>
<comment type="caution">
    <text evidence="16">The sequence shown here is derived from an EMBL/GenBank/DDBJ whole genome shotgun (WGS) entry which is preliminary data.</text>
</comment>
<dbReference type="CDD" id="cd03805">
    <property type="entry name" value="GT4_ALG2-like"/>
    <property type="match status" value="1"/>
</dbReference>
<feature type="domain" description="Glycosyltransferase subfamily 4-like N-terminal" evidence="15">
    <location>
        <begin position="82"/>
        <end position="270"/>
    </location>
</feature>
<comment type="pathway">
    <text evidence="3 12">Protein modification; protein glycosylation.</text>
</comment>
<evidence type="ECO:0000256" key="12">
    <source>
        <dbReference type="RuleBase" id="RU367136"/>
    </source>
</evidence>
<dbReference type="GO" id="GO:0102704">
    <property type="term" value="F:GDP-Man:Man(2)GlcNAc(2)-PP-Dol alpha-1,6-mannosyltransferase activity"/>
    <property type="evidence" value="ECO:0007669"/>
    <property type="project" value="UniProtKB-UniRule"/>
</dbReference>
<keyword evidence="5 12" id="KW-0808">Transferase</keyword>
<evidence type="ECO:0000313" key="17">
    <source>
        <dbReference type="Proteomes" id="UP000076881"/>
    </source>
</evidence>
<dbReference type="Gene3D" id="3.40.50.2000">
    <property type="entry name" value="Glycogen Phosphorylase B"/>
    <property type="match status" value="2"/>
</dbReference>
<comment type="function">
    <text evidence="1 12">Mannosylates Man(2)GlcNAc(2)-dolichol diphosphate and Man(1)GlcNAc(2)-dolichol diphosphate to form Man(3)GlcNAc(2)-dolichol diphosphate.</text>
</comment>
<evidence type="ECO:0000256" key="9">
    <source>
        <dbReference type="ARBA" id="ARBA00023136"/>
    </source>
</evidence>
<dbReference type="AlphaFoldDB" id="A0A162K8U1"/>
<dbReference type="Pfam" id="PF13439">
    <property type="entry name" value="Glyco_transf_4"/>
    <property type="match status" value="1"/>
</dbReference>
<dbReference type="UniPathway" id="UPA00378"/>
<organism evidence="16 17">
    <name type="scientific">Akanthomyces lecanii RCEF 1005</name>
    <dbReference type="NCBI Taxonomy" id="1081108"/>
    <lineage>
        <taxon>Eukaryota</taxon>
        <taxon>Fungi</taxon>
        <taxon>Dikarya</taxon>
        <taxon>Ascomycota</taxon>
        <taxon>Pezizomycotina</taxon>
        <taxon>Sordariomycetes</taxon>
        <taxon>Hypocreomycetidae</taxon>
        <taxon>Hypocreales</taxon>
        <taxon>Cordycipitaceae</taxon>
        <taxon>Akanthomyces</taxon>
        <taxon>Cordyceps confragosa</taxon>
    </lineage>
</organism>
<dbReference type="InterPro" id="IPR028098">
    <property type="entry name" value="Glyco_trans_4-like_N"/>
</dbReference>
<reference evidence="16 17" key="1">
    <citation type="journal article" date="2016" name="Genome Biol. Evol.">
        <title>Divergent and convergent evolution of fungal pathogenicity.</title>
        <authorList>
            <person name="Shang Y."/>
            <person name="Xiao G."/>
            <person name="Zheng P."/>
            <person name="Cen K."/>
            <person name="Zhan S."/>
            <person name="Wang C."/>
        </authorList>
    </citation>
    <scope>NUCLEOTIDE SEQUENCE [LARGE SCALE GENOMIC DNA]</scope>
    <source>
        <strain evidence="16 17">RCEF 1005</strain>
    </source>
</reference>
<keyword evidence="9 12" id="KW-0472">Membrane</keyword>
<dbReference type="PANTHER" id="PTHR45918:SF1">
    <property type="entry name" value="ALPHA-1,3_1,6-MANNOSYLTRANSFERASE ALG2"/>
    <property type="match status" value="1"/>
</dbReference>
<evidence type="ECO:0000256" key="7">
    <source>
        <dbReference type="ARBA" id="ARBA00022824"/>
    </source>
</evidence>
<dbReference type="EC" id="2.4.1.132" evidence="12"/>
<dbReference type="EMBL" id="AZHF01000003">
    <property type="protein sequence ID" value="OAA78603.1"/>
    <property type="molecule type" value="Genomic_DNA"/>
</dbReference>